<dbReference type="OMA" id="TIRYIDR"/>
<dbReference type="InterPro" id="IPR027267">
    <property type="entry name" value="AH/BAR_dom_sf"/>
</dbReference>
<dbReference type="SUPFAM" id="SSF47923">
    <property type="entry name" value="Ypt/Rab-GAP domain of gyp1p"/>
    <property type="match status" value="2"/>
</dbReference>
<dbReference type="EMBL" id="CCKQ01017735">
    <property type="protein sequence ID" value="CDW89634.1"/>
    <property type="molecule type" value="Genomic_DNA"/>
</dbReference>
<dbReference type="GO" id="GO:0031267">
    <property type="term" value="F:small GTPase binding"/>
    <property type="evidence" value="ECO:0007669"/>
    <property type="project" value="TreeGrafter"/>
</dbReference>
<dbReference type="AlphaFoldDB" id="A0A078B5D0"/>
<feature type="region of interest" description="Disordered" evidence="1">
    <location>
        <begin position="379"/>
        <end position="411"/>
    </location>
</feature>
<dbReference type="OrthoDB" id="295078at2759"/>
<dbReference type="SMART" id="SM00164">
    <property type="entry name" value="TBC"/>
    <property type="match status" value="1"/>
</dbReference>
<dbReference type="InterPro" id="IPR000195">
    <property type="entry name" value="Rab-GAP-TBC_dom"/>
</dbReference>
<dbReference type="Gene3D" id="1.10.8.270">
    <property type="entry name" value="putative rabgap domain of human tbc1 domain family member 14 like domains"/>
    <property type="match status" value="1"/>
</dbReference>
<organism evidence="3 4">
    <name type="scientific">Stylonychia lemnae</name>
    <name type="common">Ciliate</name>
    <dbReference type="NCBI Taxonomy" id="5949"/>
    <lineage>
        <taxon>Eukaryota</taxon>
        <taxon>Sar</taxon>
        <taxon>Alveolata</taxon>
        <taxon>Ciliophora</taxon>
        <taxon>Intramacronucleata</taxon>
        <taxon>Spirotrichea</taxon>
        <taxon>Stichotrichia</taxon>
        <taxon>Sporadotrichida</taxon>
        <taxon>Oxytrichidae</taxon>
        <taxon>Stylonychinae</taxon>
        <taxon>Stylonychia</taxon>
    </lineage>
</organism>
<dbReference type="InterPro" id="IPR050302">
    <property type="entry name" value="Rab_GAP_TBC_domain"/>
</dbReference>
<dbReference type="GO" id="GO:0005096">
    <property type="term" value="F:GTPase activator activity"/>
    <property type="evidence" value="ECO:0007669"/>
    <property type="project" value="TreeGrafter"/>
</dbReference>
<evidence type="ECO:0000259" key="2">
    <source>
        <dbReference type="PROSITE" id="PS50086"/>
    </source>
</evidence>
<dbReference type="SUPFAM" id="SSF103657">
    <property type="entry name" value="BAR/IMD domain-like"/>
    <property type="match status" value="1"/>
</dbReference>
<keyword evidence="4" id="KW-1185">Reference proteome</keyword>
<dbReference type="PROSITE" id="PS50086">
    <property type="entry name" value="TBC_RABGAP"/>
    <property type="match status" value="1"/>
</dbReference>
<dbReference type="Gene3D" id="1.20.1270.60">
    <property type="entry name" value="Arfaptin homology (AH) domain/BAR domain"/>
    <property type="match status" value="1"/>
</dbReference>
<dbReference type="InterPro" id="IPR035969">
    <property type="entry name" value="Rab-GAP_TBC_sf"/>
</dbReference>
<feature type="region of interest" description="Disordered" evidence="1">
    <location>
        <begin position="566"/>
        <end position="585"/>
    </location>
</feature>
<dbReference type="PANTHER" id="PTHR47219">
    <property type="entry name" value="RAB GTPASE-ACTIVATING PROTEIN 1-LIKE"/>
    <property type="match status" value="1"/>
</dbReference>
<dbReference type="Proteomes" id="UP000039865">
    <property type="component" value="Unassembled WGS sequence"/>
</dbReference>
<sequence length="1030" mass="120249">MEQVSLTTAANLASVLSSQQQQDQTTTESEHSHSRTSSEQQINAQAYTYGRDLWDCLSSLNESTTSRTFFMKALRSFFSSYKKSLDTFSQSLQKSVQQYEKDFVRFKHDHVVDSTSTAMLNVKMCLDEMVKSIQDSGELILKDMVEPLEIYYKHYGLTNNELLKQGNQFWNMLHQERTQMLFAKENYYNQAQQAHQIMNQLNEIKNQQKQAISNPMLQVTVISTRKASDDPLVQERRLQLQQAKADITKQEYEKCLSKLNYTIDNFETHYKPILNRIQEGDEYQINYVKAHMDKFAKNVEGLGLSFKDRGEELLQSVAQISSETDLKIFIDLHKSTNPFLQKEEFQQFENKAEFVKDQLPPAREASIRRASRSFLNQPEVQYMDSNQGQRNNQTAYTPRAGRKRASVFGGVSEDNNSDYELLDSDQIEKDRQKTFDLVVQLANGVTPITLEEKGQLIQLMQNKQMRLVLTDILNEINSPKPLQNYDCIKVLADILKFVLTLFVHEQVSDFRLLYTIIESSQNTFTYVNKRKLYLSTLLSDHDIWQDKKSWKDCILEIISMKMEDSNQRRKQRASTSNNDKDKGFFRKGLSSLKGILKSKQEDKVQELKSNQNLIFNELSRFVQSTINFGLPYDQANELLIIFCDQFQVEQSRIHLLLTELQSNQKKTSNMFTEKEQLIWSLQRRGNRLKAFGFNDKTQILGITIRYIDRDEDLRSILMLNKDIYELLKEEILEQALLRSSQDRLKKKRKTLWLRILKIDEGKANQEYWRNQEKSQKDIPKLVSDAIEVDVNRSFNNLKQISASNLNNILKTYAIVNPDLDYCQGMNFIAGFLYLVMGSESLAYAVMKEIIDKFSMGNLFNQELPMLKLNFYQLDRLISIVLSDLHTHFKDETINSSYYSSPYFITLFTSVLQMQETGDNCQVLQRFWDYFIISGQKSIFKASLAILKENEESLLQMPFEVMLTQIVFLPIKFFVQEFENEQDEKAGIQKFDTLMKNMKIPTMLLERLKNEFDENYKISALLEASSQQQNK</sequence>
<name>A0A078B5D0_STYLE</name>
<feature type="compositionally biased region" description="Low complexity" evidence="1">
    <location>
        <begin position="17"/>
        <end position="27"/>
    </location>
</feature>
<evidence type="ECO:0000256" key="1">
    <source>
        <dbReference type="SAM" id="MobiDB-lite"/>
    </source>
</evidence>
<dbReference type="Gene3D" id="1.10.472.80">
    <property type="entry name" value="Ypt/Rab-GAP domain of gyp1p, domain 3"/>
    <property type="match status" value="1"/>
</dbReference>
<gene>
    <name evidence="3" type="primary">Contig19237.g20398</name>
    <name evidence="3" type="ORF">STYLEM_18768</name>
</gene>
<dbReference type="InParanoid" id="A0A078B5D0"/>
<accession>A0A078B5D0</accession>
<feature type="domain" description="Rab-GAP TBC" evidence="2">
    <location>
        <begin position="742"/>
        <end position="934"/>
    </location>
</feature>
<dbReference type="PANTHER" id="PTHR47219:SF9">
    <property type="entry name" value="GTPASE ACTIVATING PROTEIN AND CENTROSOME-ASSOCIATED, ISOFORM B"/>
    <property type="match status" value="1"/>
</dbReference>
<reference evidence="3 4" key="1">
    <citation type="submission" date="2014-06" db="EMBL/GenBank/DDBJ databases">
        <authorList>
            <person name="Swart Estienne"/>
        </authorList>
    </citation>
    <scope>NUCLEOTIDE SEQUENCE [LARGE SCALE GENOMIC DNA]</scope>
    <source>
        <strain evidence="3 4">130c</strain>
    </source>
</reference>
<evidence type="ECO:0000313" key="3">
    <source>
        <dbReference type="EMBL" id="CDW89634.1"/>
    </source>
</evidence>
<protein>
    <submittedName>
        <fullName evidence="3">Rab-like gtpase activating</fullName>
    </submittedName>
</protein>
<proteinExistence type="predicted"/>
<feature type="compositionally biased region" description="Polar residues" evidence="1">
    <location>
        <begin position="379"/>
        <end position="396"/>
    </location>
</feature>
<evidence type="ECO:0000313" key="4">
    <source>
        <dbReference type="Proteomes" id="UP000039865"/>
    </source>
</evidence>
<feature type="region of interest" description="Disordered" evidence="1">
    <location>
        <begin position="15"/>
        <end position="40"/>
    </location>
</feature>
<dbReference type="Pfam" id="PF00566">
    <property type="entry name" value="RabGAP-TBC"/>
    <property type="match status" value="1"/>
</dbReference>